<evidence type="ECO:0000259" key="7">
    <source>
        <dbReference type="PROSITE" id="PS50048"/>
    </source>
</evidence>
<proteinExistence type="predicted"/>
<keyword evidence="2" id="KW-0805">Transcription regulation</keyword>
<dbReference type="SMART" id="SM00066">
    <property type="entry name" value="GAL4"/>
    <property type="match status" value="1"/>
</dbReference>
<dbReference type="GO" id="GO:0000981">
    <property type="term" value="F:DNA-binding transcription factor activity, RNA polymerase II-specific"/>
    <property type="evidence" value="ECO:0007669"/>
    <property type="project" value="InterPro"/>
</dbReference>
<evidence type="ECO:0000256" key="5">
    <source>
        <dbReference type="ARBA" id="ARBA00023242"/>
    </source>
</evidence>
<feature type="region of interest" description="Disordered" evidence="6">
    <location>
        <begin position="1"/>
        <end position="52"/>
    </location>
</feature>
<feature type="compositionally biased region" description="Polar residues" evidence="6">
    <location>
        <begin position="9"/>
        <end position="36"/>
    </location>
</feature>
<comment type="caution">
    <text evidence="8">The sequence shown here is derived from an EMBL/GenBank/DDBJ whole genome shotgun (WGS) entry which is preliminary data.</text>
</comment>
<name>A0A9W9XPR7_9EURO</name>
<reference evidence="8" key="1">
    <citation type="submission" date="2022-12" db="EMBL/GenBank/DDBJ databases">
        <authorList>
            <person name="Petersen C."/>
        </authorList>
    </citation>
    <scope>NUCLEOTIDE SEQUENCE</scope>
    <source>
        <strain evidence="8">IBT 29495</strain>
    </source>
</reference>
<dbReference type="InterPro" id="IPR001138">
    <property type="entry name" value="Zn2Cys6_DnaBD"/>
</dbReference>
<dbReference type="InterPro" id="IPR021858">
    <property type="entry name" value="Fun_TF"/>
</dbReference>
<keyword evidence="3" id="KW-0238">DNA-binding</keyword>
<evidence type="ECO:0000313" key="8">
    <source>
        <dbReference type="EMBL" id="KAJ5496934.1"/>
    </source>
</evidence>
<accession>A0A9W9XPR7</accession>
<sequence>MNLRKVAKTQPQSPSVSTRTSTPKSQASDSQSTLRPRSSRKKSSDAPDTKARRVRTGCLTCRQRHLKCDEAVGRCLNCRKSDRICQRGVRLNFIDTQTVAPPHIIARPHGSKVTFRDDSRLIASLYVGGFEIYPPVQPESPVQENRQSNHDFDVMGDDLTNLFQSVAHSFDPLSFDVPHPNVADFVGTDTWHQSHLVPGDELLPHGTSHFAQKLAGKHEYHAFLTDPEQVFLLRTFMEEVGPLMDIMDEMNHVGKITPTLLLHFAHKTQFSQILPGFAIGEPILLKAFVACGARHLSFADPSYGDEKATRYYDEATQDLLNAIHDPNRDSVLCATAALALGFSETMPTSPRHNGDHRAGSRALIRECGWTAKTPGLGGACFRISVSAELLNCMRYNWALSWDPNTWGVDMDMDHSQVTNGGNQDIWHHRILYIFAKVIAFQASLRLSHGLGDDAARVIQHNHEWMIHNRWCDQWAKYIPRSLVPLGNLQPWQTSSNSAFPEVWLVNRSAIVSRLFYHACRILLAKTHPFQSGFDEDMRKMQRSHAHEICGLIAHTTDRGVADISLYFLLFAAECLETREAQEQVLGIFDTITKVTGSNAESIKNDLKQIWSWADAHLHTMTPAQMHNHFYESDPSLSISNHPGSSPSIHNPLLTTGDFSLETHPYRGYYVPPHHHHPLNPYHYGTFDMI</sequence>
<dbReference type="Pfam" id="PF00172">
    <property type="entry name" value="Zn_clus"/>
    <property type="match status" value="1"/>
</dbReference>
<keyword evidence="9" id="KW-1185">Reference proteome</keyword>
<dbReference type="GO" id="GO:0000976">
    <property type="term" value="F:transcription cis-regulatory region binding"/>
    <property type="evidence" value="ECO:0007669"/>
    <property type="project" value="TreeGrafter"/>
</dbReference>
<dbReference type="GO" id="GO:0045944">
    <property type="term" value="P:positive regulation of transcription by RNA polymerase II"/>
    <property type="evidence" value="ECO:0007669"/>
    <property type="project" value="TreeGrafter"/>
</dbReference>
<feature type="compositionally biased region" description="Basic and acidic residues" evidence="6">
    <location>
        <begin position="42"/>
        <end position="51"/>
    </location>
</feature>
<dbReference type="Proteomes" id="UP001149954">
    <property type="component" value="Unassembled WGS sequence"/>
</dbReference>
<dbReference type="InterPro" id="IPR036864">
    <property type="entry name" value="Zn2-C6_fun-type_DNA-bd_sf"/>
</dbReference>
<dbReference type="SUPFAM" id="SSF57701">
    <property type="entry name" value="Zn2/Cys6 DNA-binding domain"/>
    <property type="match status" value="1"/>
</dbReference>
<dbReference type="OrthoDB" id="4078573at2759"/>
<evidence type="ECO:0000256" key="1">
    <source>
        <dbReference type="ARBA" id="ARBA00004123"/>
    </source>
</evidence>
<feature type="domain" description="Zn(2)-C6 fungal-type" evidence="7">
    <location>
        <begin position="57"/>
        <end position="87"/>
    </location>
</feature>
<comment type="subcellular location">
    <subcellularLocation>
        <location evidence="1">Nucleus</location>
    </subcellularLocation>
</comment>
<dbReference type="AlphaFoldDB" id="A0A9W9XPR7"/>
<dbReference type="PANTHER" id="PTHR37534:SF40">
    <property type="entry name" value="ZN(2)-C6 FUNGAL-TYPE DOMAIN-CONTAINING PROTEIN"/>
    <property type="match status" value="1"/>
</dbReference>
<dbReference type="PROSITE" id="PS00463">
    <property type="entry name" value="ZN2_CY6_FUNGAL_1"/>
    <property type="match status" value="1"/>
</dbReference>
<evidence type="ECO:0000256" key="6">
    <source>
        <dbReference type="SAM" id="MobiDB-lite"/>
    </source>
</evidence>
<keyword evidence="4" id="KW-0804">Transcription</keyword>
<dbReference type="Pfam" id="PF11951">
    <property type="entry name" value="Fungal_trans_2"/>
    <property type="match status" value="1"/>
</dbReference>
<gene>
    <name evidence="8" type="ORF">N7463_008921</name>
</gene>
<organism evidence="8 9">
    <name type="scientific">Penicillium fimorum</name>
    <dbReference type="NCBI Taxonomy" id="1882269"/>
    <lineage>
        <taxon>Eukaryota</taxon>
        <taxon>Fungi</taxon>
        <taxon>Dikarya</taxon>
        <taxon>Ascomycota</taxon>
        <taxon>Pezizomycotina</taxon>
        <taxon>Eurotiomycetes</taxon>
        <taxon>Eurotiomycetidae</taxon>
        <taxon>Eurotiales</taxon>
        <taxon>Aspergillaceae</taxon>
        <taxon>Penicillium</taxon>
    </lineage>
</organism>
<protein>
    <recommendedName>
        <fullName evidence="7">Zn(2)-C6 fungal-type domain-containing protein</fullName>
    </recommendedName>
</protein>
<evidence type="ECO:0000313" key="9">
    <source>
        <dbReference type="Proteomes" id="UP001149954"/>
    </source>
</evidence>
<reference evidence="8" key="2">
    <citation type="journal article" date="2023" name="IMA Fungus">
        <title>Comparative genomic study of the Penicillium genus elucidates a diverse pangenome and 15 lateral gene transfer events.</title>
        <authorList>
            <person name="Petersen C."/>
            <person name="Sorensen T."/>
            <person name="Nielsen M.R."/>
            <person name="Sondergaard T.E."/>
            <person name="Sorensen J.L."/>
            <person name="Fitzpatrick D.A."/>
            <person name="Frisvad J.C."/>
            <person name="Nielsen K.L."/>
        </authorList>
    </citation>
    <scope>NUCLEOTIDE SEQUENCE</scope>
    <source>
        <strain evidence="8">IBT 29495</strain>
    </source>
</reference>
<dbReference type="PANTHER" id="PTHR37534">
    <property type="entry name" value="TRANSCRIPTIONAL ACTIVATOR PROTEIN UGA3"/>
    <property type="match status" value="1"/>
</dbReference>
<dbReference type="GO" id="GO:0005634">
    <property type="term" value="C:nucleus"/>
    <property type="evidence" value="ECO:0007669"/>
    <property type="project" value="UniProtKB-SubCell"/>
</dbReference>
<dbReference type="CDD" id="cd00067">
    <property type="entry name" value="GAL4"/>
    <property type="match status" value="1"/>
</dbReference>
<evidence type="ECO:0000256" key="3">
    <source>
        <dbReference type="ARBA" id="ARBA00023125"/>
    </source>
</evidence>
<evidence type="ECO:0000256" key="4">
    <source>
        <dbReference type="ARBA" id="ARBA00023163"/>
    </source>
</evidence>
<dbReference type="EMBL" id="JAPWDS010000005">
    <property type="protein sequence ID" value="KAJ5496934.1"/>
    <property type="molecule type" value="Genomic_DNA"/>
</dbReference>
<dbReference type="PROSITE" id="PS50048">
    <property type="entry name" value="ZN2_CY6_FUNGAL_2"/>
    <property type="match status" value="1"/>
</dbReference>
<evidence type="ECO:0000256" key="2">
    <source>
        <dbReference type="ARBA" id="ARBA00023015"/>
    </source>
</evidence>
<keyword evidence="5" id="KW-0539">Nucleus</keyword>
<dbReference type="GO" id="GO:0008270">
    <property type="term" value="F:zinc ion binding"/>
    <property type="evidence" value="ECO:0007669"/>
    <property type="project" value="InterPro"/>
</dbReference>
<dbReference type="Gene3D" id="4.10.240.10">
    <property type="entry name" value="Zn(2)-C6 fungal-type DNA-binding domain"/>
    <property type="match status" value="1"/>
</dbReference>